<organism evidence="2 3">
    <name type="scientific">Oceanimonas baumannii</name>
    <dbReference type="NCBI Taxonomy" id="129578"/>
    <lineage>
        <taxon>Bacteria</taxon>
        <taxon>Pseudomonadati</taxon>
        <taxon>Pseudomonadota</taxon>
        <taxon>Gammaproteobacteria</taxon>
        <taxon>Aeromonadales</taxon>
        <taxon>Aeromonadaceae</taxon>
        <taxon>Oceanimonas</taxon>
    </lineage>
</organism>
<protein>
    <recommendedName>
        <fullName evidence="4">CHASE3 domain-containing protein</fullName>
    </recommendedName>
</protein>
<feature type="transmembrane region" description="Helical" evidence="1">
    <location>
        <begin position="190"/>
        <end position="210"/>
    </location>
</feature>
<evidence type="ECO:0008006" key="4">
    <source>
        <dbReference type="Google" id="ProtNLM"/>
    </source>
</evidence>
<accession>A0ABY2EZ97</accession>
<name>A0ABY2EZ97_9GAMM</name>
<keyword evidence="1" id="KW-1133">Transmembrane helix</keyword>
<keyword evidence="3" id="KW-1185">Reference proteome</keyword>
<dbReference type="Proteomes" id="UP000295058">
    <property type="component" value="Unassembled WGS sequence"/>
</dbReference>
<comment type="caution">
    <text evidence="2">The sequence shown here is derived from an EMBL/GenBank/DDBJ whole genome shotgun (WGS) entry which is preliminary data.</text>
</comment>
<dbReference type="EMBL" id="SODO01000005">
    <property type="protein sequence ID" value="TDW59354.1"/>
    <property type="molecule type" value="Genomic_DNA"/>
</dbReference>
<evidence type="ECO:0000313" key="3">
    <source>
        <dbReference type="Proteomes" id="UP000295058"/>
    </source>
</evidence>
<keyword evidence="1" id="KW-0812">Transmembrane</keyword>
<gene>
    <name evidence="2" type="ORF">LY04_01598</name>
</gene>
<proteinExistence type="predicted"/>
<dbReference type="RefSeq" id="WP_208321714.1">
    <property type="nucleotide sequence ID" value="NZ_JBLWZI010000005.1"/>
</dbReference>
<reference evidence="2 3" key="1">
    <citation type="submission" date="2019-03" db="EMBL/GenBank/DDBJ databases">
        <title>Genomic Encyclopedia of Archaeal and Bacterial Type Strains, Phase II (KMG-II): from individual species to whole genera.</title>
        <authorList>
            <person name="Goeker M."/>
        </authorList>
    </citation>
    <scope>NUCLEOTIDE SEQUENCE [LARGE SCALE GENOMIC DNA]</scope>
    <source>
        <strain evidence="2 3">DSM 15594</strain>
    </source>
</reference>
<keyword evidence="1" id="KW-0472">Membrane</keyword>
<sequence>MHHRIILRLALLLLPFLLLVGAALLWLLLQSQKELEQAQQTRFEYFENVTQIRMLSGQLSTRVRNYVYTGSERDLSLYYHVLAITEGHHSRSNGRRISNEQLIRTMVLNREEFNLLERARLATLTLSRLEEEALRLMETGHHIQARQKLFNADYDIYSDMVSGSVNQFISLLLERLDRSIEREQQRHHDAMMSLVIIFLLLILCCLVLGWQLSHGIINGKSANQAVCLPEPGSLSKP</sequence>
<evidence type="ECO:0000313" key="2">
    <source>
        <dbReference type="EMBL" id="TDW59354.1"/>
    </source>
</evidence>
<evidence type="ECO:0000256" key="1">
    <source>
        <dbReference type="SAM" id="Phobius"/>
    </source>
</evidence>